<organism evidence="3">
    <name type="scientific">Clostridioides difficile</name>
    <name type="common">Peptoclostridium difficile</name>
    <dbReference type="NCBI Taxonomy" id="1496"/>
    <lineage>
        <taxon>Bacteria</taxon>
        <taxon>Bacillati</taxon>
        <taxon>Bacillota</taxon>
        <taxon>Clostridia</taxon>
        <taxon>Peptostreptococcales</taxon>
        <taxon>Peptostreptococcaceae</taxon>
        <taxon>Clostridioides</taxon>
    </lineage>
</organism>
<dbReference type="EMBL" id="UFWD01000001">
    <property type="protein sequence ID" value="SUY24445.1"/>
    <property type="molecule type" value="Genomic_DNA"/>
</dbReference>
<dbReference type="SUPFAM" id="SSF54506">
    <property type="entry name" value="Diaminopimelate epimerase-like"/>
    <property type="match status" value="1"/>
</dbReference>
<protein>
    <submittedName>
        <fullName evidence="3">Phenazine biosynthesis protein PhzF family</fullName>
    </submittedName>
</protein>
<dbReference type="Pfam" id="PF02567">
    <property type="entry name" value="PhzC-PhzF"/>
    <property type="match status" value="1"/>
</dbReference>
<evidence type="ECO:0000313" key="3">
    <source>
        <dbReference type="EMBL" id="SUY24445.1"/>
    </source>
</evidence>
<dbReference type="InterPro" id="IPR003719">
    <property type="entry name" value="Phenazine_PhzF-like"/>
</dbReference>
<sequence>MIGCVPSDVYSSRDLILLLNSEQEVINYKPNYAQLRKLTDWLGIIITAQGSNTDFVSRYFCPELDSEDPVTGSSHCNLIPYWSEKLGKHKMVAAQLSNRGGIIQCEVLKDNTVKISGEAVLFMQGTIKIDI</sequence>
<gene>
    <name evidence="3" type="ORF">NCTC13307_02278</name>
</gene>
<accession>A0A381I9X7</accession>
<dbReference type="GO" id="GO:0016853">
    <property type="term" value="F:isomerase activity"/>
    <property type="evidence" value="ECO:0007669"/>
    <property type="project" value="UniProtKB-KW"/>
</dbReference>
<dbReference type="Gene3D" id="3.10.310.10">
    <property type="entry name" value="Diaminopimelate Epimerase, Chain A, domain 1"/>
    <property type="match status" value="1"/>
</dbReference>
<evidence type="ECO:0000256" key="2">
    <source>
        <dbReference type="ARBA" id="ARBA00023235"/>
    </source>
</evidence>
<name>A0A381I9X7_CLODI</name>
<dbReference type="PANTHER" id="PTHR13774">
    <property type="entry name" value="PHENAZINE BIOSYNTHESIS PROTEIN"/>
    <property type="match status" value="1"/>
</dbReference>
<dbReference type="GO" id="GO:0005737">
    <property type="term" value="C:cytoplasm"/>
    <property type="evidence" value="ECO:0007669"/>
    <property type="project" value="TreeGrafter"/>
</dbReference>
<dbReference type="PANTHER" id="PTHR13774:SF17">
    <property type="entry name" value="PHENAZINE BIOSYNTHESIS-LIKE DOMAIN-CONTAINING PROTEIN"/>
    <property type="match status" value="1"/>
</dbReference>
<proteinExistence type="inferred from homology"/>
<reference evidence="3" key="1">
    <citation type="submission" date="2018-06" db="EMBL/GenBank/DDBJ databases">
        <authorList>
            <consortium name="Pathogen Informatics"/>
            <person name="Doyle S."/>
        </authorList>
    </citation>
    <scope>NUCLEOTIDE SEQUENCE</scope>
    <source>
        <strain evidence="3">NCTC13307</strain>
    </source>
</reference>
<comment type="similarity">
    <text evidence="1">Belongs to the PhzF family.</text>
</comment>
<evidence type="ECO:0000256" key="1">
    <source>
        <dbReference type="ARBA" id="ARBA00008270"/>
    </source>
</evidence>
<keyword evidence="2" id="KW-0413">Isomerase</keyword>
<dbReference type="AlphaFoldDB" id="A0A381I9X7"/>